<reference evidence="2 3" key="1">
    <citation type="submission" date="2007-06" db="EMBL/GenBank/DDBJ databases">
        <authorList>
            <person name="Shimkets L."/>
            <person name="Ferriera S."/>
            <person name="Johnson J."/>
            <person name="Kravitz S."/>
            <person name="Beeson K."/>
            <person name="Sutton G."/>
            <person name="Rogers Y.-H."/>
            <person name="Friedman R."/>
            <person name="Frazier M."/>
            <person name="Venter J.C."/>
        </authorList>
    </citation>
    <scope>NUCLEOTIDE SEQUENCE [LARGE SCALE GENOMIC DNA]</scope>
    <source>
        <strain evidence="2 3">SIR-1</strain>
    </source>
</reference>
<comment type="caution">
    <text evidence="2">The sequence shown here is derived from an EMBL/GenBank/DDBJ whole genome shotgun (WGS) entry which is preliminary data.</text>
</comment>
<keyword evidence="3" id="KW-1185">Reference proteome</keyword>
<dbReference type="Proteomes" id="UP000005801">
    <property type="component" value="Unassembled WGS sequence"/>
</dbReference>
<gene>
    <name evidence="2" type="ORF">PPSIR1_12423</name>
</gene>
<feature type="compositionally biased region" description="Gly residues" evidence="1">
    <location>
        <begin position="44"/>
        <end position="55"/>
    </location>
</feature>
<organism evidence="2 3">
    <name type="scientific">Plesiocystis pacifica SIR-1</name>
    <dbReference type="NCBI Taxonomy" id="391625"/>
    <lineage>
        <taxon>Bacteria</taxon>
        <taxon>Pseudomonadati</taxon>
        <taxon>Myxococcota</taxon>
        <taxon>Polyangia</taxon>
        <taxon>Nannocystales</taxon>
        <taxon>Nannocystaceae</taxon>
        <taxon>Plesiocystis</taxon>
    </lineage>
</organism>
<proteinExistence type="predicted"/>
<sequence length="255" mass="26053">MVLSPVLFACPAADLPAEIPEETGTESADEGEDDTTEETETGSGETGSGEQGGESGEGETANEGSTGSAEGAAEEGSAEEGETSVATVGETAGLPEEAEEVCEAACELASTCELEVEDCFADCILWLEGVASDPDLGPECVDAEVDFLGCIGSLTCEEYEQFSEGHPEPYPCQAEEEEICDGGGDECEGAVGMGENPGDCGFIETCAENTFSIECTDGGGCQCFSDGELIGGCSNDAEVCMDVTNDVVIESCCFA</sequence>
<dbReference type="STRING" id="391625.PPSIR1_12423"/>
<accession>A6GKK8</accession>
<dbReference type="AlphaFoldDB" id="A6GKK8"/>
<evidence type="ECO:0000256" key="1">
    <source>
        <dbReference type="SAM" id="MobiDB-lite"/>
    </source>
</evidence>
<feature type="compositionally biased region" description="Acidic residues" evidence="1">
    <location>
        <begin position="72"/>
        <end position="82"/>
    </location>
</feature>
<evidence type="ECO:0000313" key="2">
    <source>
        <dbReference type="EMBL" id="EDM73597.1"/>
    </source>
</evidence>
<protein>
    <submittedName>
        <fullName evidence="2">Uncharacterized protein</fullName>
    </submittedName>
</protein>
<name>A6GKK8_9BACT</name>
<dbReference type="EMBL" id="ABCS01000205">
    <property type="protein sequence ID" value="EDM73597.1"/>
    <property type="molecule type" value="Genomic_DNA"/>
</dbReference>
<feature type="compositionally biased region" description="Acidic residues" evidence="1">
    <location>
        <begin position="19"/>
        <end position="40"/>
    </location>
</feature>
<feature type="region of interest" description="Disordered" evidence="1">
    <location>
        <begin position="1"/>
        <end position="87"/>
    </location>
</feature>
<evidence type="ECO:0000313" key="3">
    <source>
        <dbReference type="Proteomes" id="UP000005801"/>
    </source>
</evidence>